<evidence type="ECO:0000259" key="2">
    <source>
        <dbReference type="PROSITE" id="PS50042"/>
    </source>
</evidence>
<organism evidence="3 4">
    <name type="scientific">Paramecium primaurelia</name>
    <dbReference type="NCBI Taxonomy" id="5886"/>
    <lineage>
        <taxon>Eukaryota</taxon>
        <taxon>Sar</taxon>
        <taxon>Alveolata</taxon>
        <taxon>Ciliophora</taxon>
        <taxon>Intramacronucleata</taxon>
        <taxon>Oligohymenophorea</taxon>
        <taxon>Peniculida</taxon>
        <taxon>Parameciidae</taxon>
        <taxon>Paramecium</taxon>
    </lineage>
</organism>
<protein>
    <recommendedName>
        <fullName evidence="2">Cyclic nucleotide-binding domain-containing protein</fullName>
    </recommendedName>
</protein>
<dbReference type="PANTHER" id="PTHR23011:SF28">
    <property type="entry name" value="CYCLIC NUCLEOTIDE-BINDING DOMAIN CONTAINING PROTEIN"/>
    <property type="match status" value="1"/>
</dbReference>
<accession>A0A8S1LDX3</accession>
<dbReference type="Proteomes" id="UP000688137">
    <property type="component" value="Unassembled WGS sequence"/>
</dbReference>
<dbReference type="EMBL" id="CAJJDM010000037">
    <property type="protein sequence ID" value="CAD8065777.1"/>
    <property type="molecule type" value="Genomic_DNA"/>
</dbReference>
<dbReference type="AlphaFoldDB" id="A0A8S1LDX3"/>
<feature type="domain" description="Cyclic nucleotide-binding" evidence="2">
    <location>
        <begin position="71"/>
        <end position="264"/>
    </location>
</feature>
<dbReference type="OMA" id="VFYETQQ"/>
<dbReference type="CDD" id="cd00038">
    <property type="entry name" value="CAP_ED"/>
    <property type="match status" value="2"/>
</dbReference>
<feature type="domain" description="Cyclic nucleotide-binding" evidence="2">
    <location>
        <begin position="267"/>
        <end position="392"/>
    </location>
</feature>
<keyword evidence="4" id="KW-1185">Reference proteome</keyword>
<comment type="caution">
    <text evidence="3">The sequence shown here is derived from an EMBL/GenBank/DDBJ whole genome shotgun (WGS) entry which is preliminary data.</text>
</comment>
<evidence type="ECO:0000313" key="4">
    <source>
        <dbReference type="Proteomes" id="UP000688137"/>
    </source>
</evidence>
<evidence type="ECO:0000256" key="1">
    <source>
        <dbReference type="SAM" id="MobiDB-lite"/>
    </source>
</evidence>
<name>A0A8S1LDX3_PARPR</name>
<proteinExistence type="predicted"/>
<dbReference type="PROSITE" id="PS50042">
    <property type="entry name" value="CNMP_BINDING_3"/>
    <property type="match status" value="2"/>
</dbReference>
<evidence type="ECO:0000313" key="3">
    <source>
        <dbReference type="EMBL" id="CAD8065777.1"/>
    </source>
</evidence>
<dbReference type="PROSITE" id="PS00889">
    <property type="entry name" value="CNMP_BINDING_2"/>
    <property type="match status" value="1"/>
</dbReference>
<gene>
    <name evidence="3" type="ORF">PPRIM_AZ9-3.1.T0380070</name>
</gene>
<dbReference type="SMART" id="SM00100">
    <property type="entry name" value="cNMP"/>
    <property type="match status" value="2"/>
</dbReference>
<sequence>MKAAVEKVKGNLSTHRLTIKNIVQEVLKKSDTDFEDDEDLKNIVTLLQKDPNQRTQLDVDKIRLSFFRFKFFSELEQSMGAEMVQGLYKQLGYELQKKRQIIFNIGDIGKKFYIILKGSVWVLVQKKGLQEGSGPTEEDQKQEEQLKNEKNKEMMENMKKSTRKKTKKSKHQAFVTQVTLDDIFATMTDQEYLDTQFPTLTKVGIINSGESFGEIALTKQVPRTATIVAAEDTHFATVTRDQFNKLLSVFYETQQKLNIGFLSKVAIFSDWNEQMLNQLYYHFKLEERKLFQVIYKEDEDANNIYLLKQGEIELSRSVDVTQQSITPNLTLQKFFTKTERKIERVRTSVITAGQIFGHEEVLAGTKRQYRAMSISQKVVYFVLDKQRFLQYFQRGQAIQKLQKFDAKKLNQRTQSLDIIKELKKIPLLIEHRDVPFIDAAQTKTRIKNSVERIGNPVEHTGYEMLQGHGHINKAHYNFRRNIDIIKQNVQNSEPLSLDKALFHIEASKGSQISIINKVFPAAARPKYSIPECSISSQTIIKSLKLPRILTEVDSVMLNRTNKEYLNSFKASSICSIGLPDESQKTIN</sequence>
<dbReference type="InterPro" id="IPR000595">
    <property type="entry name" value="cNMP-bd_dom"/>
</dbReference>
<feature type="region of interest" description="Disordered" evidence="1">
    <location>
        <begin position="130"/>
        <end position="166"/>
    </location>
</feature>
<dbReference type="Pfam" id="PF00027">
    <property type="entry name" value="cNMP_binding"/>
    <property type="match status" value="1"/>
</dbReference>
<dbReference type="InterPro" id="IPR018488">
    <property type="entry name" value="cNMP-bd_CS"/>
</dbReference>
<dbReference type="PANTHER" id="PTHR23011">
    <property type="entry name" value="CYCLIC NUCLEOTIDE-BINDING DOMAIN CONTAINING PROTEIN"/>
    <property type="match status" value="1"/>
</dbReference>
<feature type="compositionally biased region" description="Basic and acidic residues" evidence="1">
    <location>
        <begin position="138"/>
        <end position="159"/>
    </location>
</feature>
<reference evidence="3" key="1">
    <citation type="submission" date="2021-01" db="EMBL/GenBank/DDBJ databases">
        <authorList>
            <consortium name="Genoscope - CEA"/>
            <person name="William W."/>
        </authorList>
    </citation>
    <scope>NUCLEOTIDE SEQUENCE</scope>
</reference>